<keyword evidence="2" id="KW-1185">Reference proteome</keyword>
<accession>A0ABV0D5Z3</accession>
<proteinExistence type="predicted"/>
<name>A0ABV0D5Z3_9GAMM</name>
<dbReference type="InterPro" id="IPR029470">
    <property type="entry name" value="PDDEXK_4"/>
</dbReference>
<dbReference type="EMBL" id="JBDLOB010000004">
    <property type="protein sequence ID" value="MEN8626085.1"/>
    <property type="molecule type" value="Genomic_DNA"/>
</dbReference>
<reference evidence="1 2" key="1">
    <citation type="submission" date="2024-05" db="EMBL/GenBank/DDBJ databases">
        <title>Genome sequencing of Marine Estuary Bacteria, Pseudoalteromonas distincta strain FA, Psychrobacter proteolyticus strain EA, and Shewanella baltica strain CA.</title>
        <authorList>
            <person name="Dieffenbach S.A."/>
            <person name="Maclea K.S."/>
        </authorList>
    </citation>
    <scope>NUCLEOTIDE SEQUENCE [LARGE SCALE GENOMIC DNA]</scope>
    <source>
        <strain evidence="1 2">EA</strain>
    </source>
</reference>
<dbReference type="Pfam" id="PF14281">
    <property type="entry name" value="PDDEXK_4"/>
    <property type="match status" value="1"/>
</dbReference>
<protein>
    <submittedName>
        <fullName evidence="1">PD-(D/E)XK nuclease family protein</fullName>
    </submittedName>
</protein>
<comment type="caution">
    <text evidence="1">The sequence shown here is derived from an EMBL/GenBank/DDBJ whole genome shotgun (WGS) entry which is preliminary data.</text>
</comment>
<evidence type="ECO:0000313" key="1">
    <source>
        <dbReference type="EMBL" id="MEN8626085.1"/>
    </source>
</evidence>
<gene>
    <name evidence="1" type="ORF">ABFV72_08675</name>
</gene>
<evidence type="ECO:0000313" key="2">
    <source>
        <dbReference type="Proteomes" id="UP001414441"/>
    </source>
</evidence>
<sequence>MTSAQALYDLDRFQALIDKFRALDFTDEELNLFDVGTRGHFENPTTELLSFFLNSANHHNLGNSFFRGLESAIAKKNILSDLGTFESVETEVSTQTGKRIDLLIETDTAVIVIECKIYHHQNNPFDEYTAFGNERINNGTEGSTLKALVKLVLCLNGSVSADLAADGWHGISYNELVEHIEKRLSKTMFDNPYNKWTLFAREFLLHLKGLNTMTDINTNEISFLTENLNEFAQLNDYIYNNLMPKIGARISSDLNTSGLQNFECKVKHAKWYYYEPVIKFSNLNWTTGSDIVLWMKASDNDISHKINLHIAKQSDELVEEFKTIIGDSWLSLPNETWYEVNNTYWGISWSFKTFDLDDLSAKMVELMDHLNNLELNHRPILVK</sequence>
<organism evidence="1 2">
    <name type="scientific">Psychrobacter proteolyticus</name>
    <dbReference type="NCBI Taxonomy" id="147825"/>
    <lineage>
        <taxon>Bacteria</taxon>
        <taxon>Pseudomonadati</taxon>
        <taxon>Pseudomonadota</taxon>
        <taxon>Gammaproteobacteria</taxon>
        <taxon>Moraxellales</taxon>
        <taxon>Moraxellaceae</taxon>
        <taxon>Psychrobacter</taxon>
    </lineage>
</organism>
<dbReference type="RefSeq" id="WP_347163200.1">
    <property type="nucleotide sequence ID" value="NZ_JBDLOB010000004.1"/>
</dbReference>
<dbReference type="Proteomes" id="UP001414441">
    <property type="component" value="Unassembled WGS sequence"/>
</dbReference>